<dbReference type="RefSeq" id="XP_034098413.1">
    <property type="nucleotide sequence ID" value="XM_034242522.2"/>
</dbReference>
<dbReference type="Pfam" id="PF12765">
    <property type="entry name" value="Cohesin_HEAT"/>
    <property type="match status" value="1"/>
</dbReference>
<dbReference type="InterPro" id="IPR016024">
    <property type="entry name" value="ARM-type_fold"/>
</dbReference>
<organism evidence="9 10">
    <name type="scientific">Drosophila albomicans</name>
    <name type="common">Fruit fly</name>
    <dbReference type="NCBI Taxonomy" id="7291"/>
    <lineage>
        <taxon>Eukaryota</taxon>
        <taxon>Metazoa</taxon>
        <taxon>Ecdysozoa</taxon>
        <taxon>Arthropoda</taxon>
        <taxon>Hexapoda</taxon>
        <taxon>Insecta</taxon>
        <taxon>Pterygota</taxon>
        <taxon>Neoptera</taxon>
        <taxon>Endopterygota</taxon>
        <taxon>Diptera</taxon>
        <taxon>Brachycera</taxon>
        <taxon>Muscomorpha</taxon>
        <taxon>Ephydroidea</taxon>
        <taxon>Drosophilidae</taxon>
        <taxon>Drosophila</taxon>
    </lineage>
</organism>
<evidence type="ECO:0000256" key="2">
    <source>
        <dbReference type="ARBA" id="ARBA00009252"/>
    </source>
</evidence>
<feature type="region of interest" description="Disordered" evidence="7">
    <location>
        <begin position="1043"/>
        <end position="1083"/>
    </location>
</feature>
<accession>A0A6P8WGK4</accession>
<dbReference type="GO" id="GO:1990414">
    <property type="term" value="P:replication-born double-strand break repair via sister chromatid exchange"/>
    <property type="evidence" value="ECO:0007669"/>
    <property type="project" value="TreeGrafter"/>
</dbReference>
<keyword evidence="4 6" id="KW-0539">Nucleus</keyword>
<dbReference type="GO" id="GO:0034087">
    <property type="term" value="P:establishment of mitotic sister chromatid cohesion"/>
    <property type="evidence" value="ECO:0007669"/>
    <property type="project" value="TreeGrafter"/>
</dbReference>
<dbReference type="GO" id="GO:0071169">
    <property type="term" value="P:establishment of protein localization to chromatin"/>
    <property type="evidence" value="ECO:0007669"/>
    <property type="project" value="TreeGrafter"/>
</dbReference>
<protein>
    <recommendedName>
        <fullName evidence="6">Nipped-B protein</fullName>
    </recommendedName>
</protein>
<keyword evidence="3 6" id="KW-0677">Repeat</keyword>
<comment type="subcellular location">
    <subcellularLocation>
        <location evidence="1 6">Nucleus</location>
    </subcellularLocation>
</comment>
<dbReference type="CDD" id="cd23958">
    <property type="entry name" value="SCC2"/>
    <property type="match status" value="1"/>
</dbReference>
<name>A0A6P8WGK4_DROAB</name>
<dbReference type="Proteomes" id="UP000515160">
    <property type="component" value="Chromosome 2L"/>
</dbReference>
<dbReference type="GO" id="GO:0061775">
    <property type="term" value="F:cohesin loader activity"/>
    <property type="evidence" value="ECO:0007669"/>
    <property type="project" value="InterPro"/>
</dbReference>
<feature type="compositionally biased region" description="Acidic residues" evidence="7">
    <location>
        <begin position="2117"/>
        <end position="2129"/>
    </location>
</feature>
<reference evidence="10" key="1">
    <citation type="submission" date="2025-08" db="UniProtKB">
        <authorList>
            <consortium name="RefSeq"/>
        </authorList>
    </citation>
    <scope>IDENTIFICATION</scope>
    <source>
        <strain evidence="10">15112-1751.03</strain>
        <tissue evidence="10">Whole Adult</tissue>
    </source>
</reference>
<evidence type="ECO:0000256" key="6">
    <source>
        <dbReference type="RuleBase" id="RU364107"/>
    </source>
</evidence>
<feature type="compositionally biased region" description="Low complexity" evidence="7">
    <location>
        <begin position="1059"/>
        <end position="1068"/>
    </location>
</feature>
<dbReference type="GO" id="GO:0003682">
    <property type="term" value="F:chromatin binding"/>
    <property type="evidence" value="ECO:0007669"/>
    <property type="project" value="TreeGrafter"/>
</dbReference>
<keyword evidence="9" id="KW-1185">Reference proteome</keyword>
<dbReference type="OrthoDB" id="418242at2759"/>
<dbReference type="SUPFAM" id="SSF48371">
    <property type="entry name" value="ARM repeat"/>
    <property type="match status" value="1"/>
</dbReference>
<dbReference type="GeneID" id="117563950"/>
<dbReference type="InterPro" id="IPR033031">
    <property type="entry name" value="Scc2/Nipped-B"/>
</dbReference>
<feature type="region of interest" description="Disordered" evidence="7">
    <location>
        <begin position="2013"/>
        <end position="2034"/>
    </location>
</feature>
<dbReference type="InterPro" id="IPR026003">
    <property type="entry name" value="Cohesin_HEAT"/>
</dbReference>
<keyword evidence="5 6" id="KW-0131">Cell cycle</keyword>
<evidence type="ECO:0000256" key="7">
    <source>
        <dbReference type="SAM" id="MobiDB-lite"/>
    </source>
</evidence>
<evidence type="ECO:0000256" key="1">
    <source>
        <dbReference type="ARBA" id="ARBA00004123"/>
    </source>
</evidence>
<evidence type="ECO:0000313" key="10">
    <source>
        <dbReference type="RefSeq" id="XP_034098413.1"/>
    </source>
</evidence>
<gene>
    <name evidence="10" type="primary">LOC117563950</name>
</gene>
<dbReference type="InterPro" id="IPR024986">
    <property type="entry name" value="Nipped-B_C"/>
</dbReference>
<proteinExistence type="inferred from homology"/>
<dbReference type="CTD" id="3355136"/>
<dbReference type="PANTHER" id="PTHR21704:SF18">
    <property type="entry name" value="NIPPED-B-LIKE PROTEIN"/>
    <property type="match status" value="1"/>
</dbReference>
<evidence type="ECO:0000256" key="3">
    <source>
        <dbReference type="ARBA" id="ARBA00022737"/>
    </source>
</evidence>
<dbReference type="GO" id="GO:0010468">
    <property type="term" value="P:regulation of gene expression"/>
    <property type="evidence" value="ECO:0007669"/>
    <property type="project" value="InterPro"/>
</dbReference>
<dbReference type="PANTHER" id="PTHR21704">
    <property type="entry name" value="NIPPED-B-LIKE PROTEIN DELANGIN SCC2-RELATED"/>
    <property type="match status" value="1"/>
</dbReference>
<dbReference type="GO" id="GO:0140588">
    <property type="term" value="P:chromatin looping"/>
    <property type="evidence" value="ECO:0007669"/>
    <property type="project" value="InterPro"/>
</dbReference>
<evidence type="ECO:0000313" key="9">
    <source>
        <dbReference type="Proteomes" id="UP000515160"/>
    </source>
</evidence>
<dbReference type="GO" id="GO:0090694">
    <property type="term" value="C:Scc2-Scc4 cohesin loading complex"/>
    <property type="evidence" value="ECO:0007669"/>
    <property type="project" value="TreeGrafter"/>
</dbReference>
<dbReference type="Pfam" id="PF12830">
    <property type="entry name" value="Nipped-B_C"/>
    <property type="match status" value="1"/>
</dbReference>
<feature type="domain" description="Sister chromatid cohesion C-terminal" evidence="8">
    <location>
        <begin position="1670"/>
        <end position="1854"/>
    </location>
</feature>
<feature type="region of interest" description="Disordered" evidence="7">
    <location>
        <begin position="326"/>
        <end position="345"/>
    </location>
</feature>
<evidence type="ECO:0000256" key="4">
    <source>
        <dbReference type="ARBA" id="ARBA00023242"/>
    </source>
</evidence>
<evidence type="ECO:0000256" key="5">
    <source>
        <dbReference type="ARBA" id="ARBA00023306"/>
    </source>
</evidence>
<comment type="similarity">
    <text evidence="2 6">Belongs to the SCC2/Nipped-B family.</text>
</comment>
<sequence>MGDRDIPSVPVTTLAGLTSTSDLLSELPVSDSLQSAASFNKSLLFHSLVANESNNLLSVRDENLVRQLVNAIEQTNSDNIELKPQYSIQQHGANISTYPELLQGIYNYRPTVFNTPRRTVINDNTTHQHLNIHSEHSQIQESTSQSQSIGLVNDICQTAYNLNTDRIQHQVPKDYADQSISKNVPGLLQSRDSRLNRNVNESIENQMQGHPVQELNVIQPSLVGQEEHHSESVIQSVNQHGRQAQAYYPNPLNEQVAQQPDLQPLQQQPAQLLQMRDIMQHAPLQSQAPTTTTSTIQGNFQNVLNLQRQQNADLATMQHQELEKPNQHYAKPQSPAPIQSLFVPNSSQGNKVFGHEFNQCAQPISTATSASTSSSGKSQVRVCINRLNVEDARLMQQSIKKFVQKSPELARNMGLLQETASKHNDRQKFMNKEFNTVGLPEVVPTTEITNVGSAQSSASVDMFTVIKADEKRSSTKRKVAISLGDIPPEQIFSKPKLRRVERTMSLTTPKGTKEEVTRSQTYQQFMRNMEQIIEMLDDTESPNFDSEDVDENIECISPKLLNTMSDDVAKLKAKQALDSIPKNKLTLLINYAMRNVYLARNYSAGPEDEDEIVDDEIIEKILNAMDACLLICNIYSTVSDLKFLQEDNISHIIKFAQFQLRETIFPLHDPVYTVKNVKKTSQRKKTKSHQNHHRSLQLFYSKVVELLKVFVALFDKCIFVDTIVLPLSTLAIEPFFVDNIETLQFVCLELVTTIFRKEKYDKIRNSILGDILSSIDRLPSSKKNLRPYKLTNNGGNIQMVTALVLQLIQCATILTDSLADISRGSVKTQTLQDFDDDLPSGASQIIKPNQDILVLKKYDVAVSIGGNFLTTFLNKCKSRNNETDFRPLFENFIHDLLATVNKPEWPASELLLSLLGTMLVRYVSDKSIEQSIRLVSLDYLGIVAARLRKDTVESRCKVNIIDSMIKSIKAEQEKEGDLTITDSKIELHPEEQRTEFLQKILLDFLAVNAQEENLIWDYARHFYLAQWYRDVIYQRRRIKEGEKGFASNKPKSRSKQRSGDYSGSSDSGSCDENDPEDSNKNGSRSIDAVDYELNLEIFNVLEERKQYLISKIKPYSVSGEHNHTSLQHIKTYIDYNNAQLIAQYLATKRPFSQSFDGCLKKIILVVNEPSIAVRTRAMKCLANIVEVDPLVLKRKDMQMGVNQKFLDTAISVREAAVDLVGKFVLSNQELIDQYYDMLSTRILDTGVSVRKRVIKILRDICIEYPDFEKIPEICVKMIRRVNDEEGIQKLVTEVFMKMWFTPCIKNDKHGIQRKINQIIDVVNTAHDTGTTWLEGLLMSIFKPKENMLKLDGSAQEPVKKNTEPPAEIVLACQQLADGLVDRLIELEDTDNARMLGCITTLHLLAKVRPQLLIRHAMTIEPYLNIKCHSASAAKFICAVADILEKVVPLVNNASESFLASLEEHLMLLVVSRNQAEVTSCVSCLGALVNKITKNYKLIRDCFQKFYRVLDLSRNQVVHNGSNIDHIYTPSFRRSLFTIGILMRYFDFKSPNTLGESNSGLPASICDNVFECLMFFCACSNHEIRKQALISLGSFCVMNDDYLTRSELKQFYCDLLRSSSNDGGVKIICMRNIWIYLTESEMFMHNKEKEWEKQSKHEDLKEMNDVSSGMASRIIQLYLEEILDCFLNRDDTVRLWAVKVVQIVLRQGLVHPVRMVPYLICLSTDSKVESAHRADALLKDIDKTYSGFVNMKVQFGLQLCFKLQEILQVNNKAKNEIIRGYAKRGPDQVTTALNDFLYTLLRTTKPQRRALVQTVTKQFDDQKTSLQQMLYIADNLAYFPYAVQDEPLYLIHQIDLLISMAGTHLLTTFKEHLRPSDNRGDVLEDDDDEEDPQVLYNRLPEDMTEIKKCITSAQACMLLLVLKEHLKEMYGLTDGKISRYSPSEQKIYEKAVTRRSITDFDPRTTIDVIKKQQSQNYTNNESENFSRPLTNDEKLDLVVKYLDFKQLMLKLDPEDADSDADESRDKSKLNNSGLVDDTIAQNNKAAGYILNEKPSSLGTLNVNNSNIQSASTILVETHGSVAPTPPRSAKSTFSPAKLISRKQSQQRSKKKRRKIVSSDEDDDYSGEDYA</sequence>
<evidence type="ECO:0000259" key="8">
    <source>
        <dbReference type="Pfam" id="PF12830"/>
    </source>
</evidence>
<feature type="region of interest" description="Disordered" evidence="7">
    <location>
        <begin position="2078"/>
        <end position="2129"/>
    </location>
</feature>